<dbReference type="GO" id="GO:0046872">
    <property type="term" value="F:metal ion binding"/>
    <property type="evidence" value="ECO:0007669"/>
    <property type="project" value="UniProtKB-KW"/>
</dbReference>
<dbReference type="Pfam" id="PF03460">
    <property type="entry name" value="NIR_SIR_ferr"/>
    <property type="match status" value="2"/>
</dbReference>
<keyword evidence="4" id="KW-0560">Oxidoreductase</keyword>
<evidence type="ECO:0000313" key="11">
    <source>
        <dbReference type="Proteomes" id="UP000502831"/>
    </source>
</evidence>
<dbReference type="InterPro" id="IPR001455">
    <property type="entry name" value="TusA-like"/>
</dbReference>
<keyword evidence="1" id="KW-0004">4Fe-4S</keyword>
<keyword evidence="5" id="KW-0408">Iron</keyword>
<reference evidence="10 11" key="1">
    <citation type="journal article" date="2017" name="Environ. Sci. Technol.">
        <title>Organohalide Respiration with Chlorinated Ethenes under Low pH Conditions.</title>
        <authorList>
            <person name="Yang Y."/>
            <person name="Capiro N.L."/>
            <person name="Marcet T.F."/>
            <person name="Yan J."/>
            <person name="Pennell K.D."/>
            <person name="Loffler F.E."/>
        </authorList>
    </citation>
    <scope>NUCLEOTIDE SEQUENCE [LARGE SCALE GENOMIC DNA]</scope>
    <source>
        <strain evidence="10 11">ACSDCE</strain>
    </source>
</reference>
<dbReference type="Gene3D" id="3.30.413.10">
    <property type="entry name" value="Sulfite Reductase Hemoprotein, domain 1"/>
    <property type="match status" value="2"/>
</dbReference>
<protein>
    <submittedName>
        <fullName evidence="10">Sulfurtransferase TusA family protein</fullName>
    </submittedName>
</protein>
<sequence>MSHYIIPQMVYDDLEVFKKNHAEFLAGTLDDLTFKTMRVPFGVYEQREANTFMVRIKLAGGILTPKQLLTLADLAEKYAHEAIHITTRGGAQLHYVKIEDIIDIITTLHSIDLSGRGGGGNTVRNIMADPLAGTAKDEIFDVSPYALALTTKMLEQKDSFALPRKFKITFSGSEADRGYATIHDVGFIAKIENGVKGFKLFVAGGMGAKSRVGSKFLDFVPESEVFLYAQAIKQVFDQNGNRKNKHAARLRFLIEELGMDEFRRLVNVEIEAIKAKGDWEMPTTEIERTGGDTTHEPFSVPENISKWWNRYVYAQKQEGLYGCKVPIHLGDIHFTNARALANALLPFGEDVLRFTGDQNLYIRNLTAPQMASLHDILINFSKDVSKPTFFGDMVACTGAATCQLGIARPRGAVDAIQKRLEKLFDERDYDALQGFKIHLSGCPNSCGKHLIGDLGFFGKVQRNEGYSYPAYNVVAGTRTSGDGTVFAQKAGDVAAFHLPAFVEEVLDTWLLHVKKYESFADWIDDGGLKIVEEISKKYVEIPSFKDDKNPYFDYNAVELFSLKGRGTGECSAGMYDLIEADKKALKEALEKEEKDYELIRLLAARMLLVTRGEDARDKAGVLKAFKTLFVDTTLLNAYFGTMLEGDADEKSIELAEEVIKLYETMDNTLKFAKEKELAAVANAPKEEKSAHFKDLSGVACPMNFVKTKMELAKIGSGEVLEILLDDGAPIDNVPKSVAGEGHKVEATTKEGNGWRVRIVKK</sequence>
<dbReference type="Proteomes" id="UP000502831">
    <property type="component" value="Chromosome"/>
</dbReference>
<dbReference type="PANTHER" id="PTHR32439:SF9">
    <property type="entry name" value="BLR3264 PROTEIN"/>
    <property type="match status" value="1"/>
</dbReference>
<evidence type="ECO:0000259" key="8">
    <source>
        <dbReference type="Pfam" id="PF01206"/>
    </source>
</evidence>
<feature type="domain" description="Nitrite/Sulfite reductase ferredoxin-like" evidence="9">
    <location>
        <begin position="44"/>
        <end position="109"/>
    </location>
</feature>
<dbReference type="InterPro" id="IPR005117">
    <property type="entry name" value="NiRdtase/SiRdtase_haem-b_fer"/>
</dbReference>
<dbReference type="InterPro" id="IPR051329">
    <property type="entry name" value="NIR_SIR_4Fe-4S"/>
</dbReference>
<dbReference type="InterPro" id="IPR045854">
    <property type="entry name" value="NO2/SO3_Rdtase_4Fe4S_sf"/>
</dbReference>
<dbReference type="SUPFAM" id="SSF55124">
    <property type="entry name" value="Nitrite/Sulfite reductase N-terminal domain-like"/>
    <property type="match status" value="2"/>
</dbReference>
<evidence type="ECO:0000313" key="10">
    <source>
        <dbReference type="EMBL" id="QIR75920.1"/>
    </source>
</evidence>
<dbReference type="GO" id="GO:0020037">
    <property type="term" value="F:heme binding"/>
    <property type="evidence" value="ECO:0007669"/>
    <property type="project" value="InterPro"/>
</dbReference>
<proteinExistence type="predicted"/>
<name>A0A6G9VSH7_9BACT</name>
<dbReference type="GO" id="GO:0016491">
    <property type="term" value="F:oxidoreductase activity"/>
    <property type="evidence" value="ECO:0007669"/>
    <property type="project" value="UniProtKB-KW"/>
</dbReference>
<dbReference type="Gene3D" id="3.30.110.40">
    <property type="entry name" value="TusA-like domain"/>
    <property type="match status" value="1"/>
</dbReference>
<dbReference type="GO" id="GO:0051539">
    <property type="term" value="F:4 iron, 4 sulfur cluster binding"/>
    <property type="evidence" value="ECO:0007669"/>
    <property type="project" value="UniProtKB-KW"/>
</dbReference>
<keyword evidence="3" id="KW-0479">Metal-binding</keyword>
<evidence type="ECO:0000256" key="2">
    <source>
        <dbReference type="ARBA" id="ARBA00022617"/>
    </source>
</evidence>
<keyword evidence="2" id="KW-0349">Heme</keyword>
<dbReference type="Pfam" id="PF01206">
    <property type="entry name" value="TusA"/>
    <property type="match status" value="1"/>
</dbReference>
<dbReference type="AlphaFoldDB" id="A0A6G9VSH7"/>
<evidence type="ECO:0000256" key="3">
    <source>
        <dbReference type="ARBA" id="ARBA00022723"/>
    </source>
</evidence>
<feature type="domain" description="UPF0033" evidence="8">
    <location>
        <begin position="694"/>
        <end position="760"/>
    </location>
</feature>
<dbReference type="InterPro" id="IPR036868">
    <property type="entry name" value="TusA-like_sf"/>
</dbReference>
<dbReference type="PROSITE" id="PS00365">
    <property type="entry name" value="NIR_SIR"/>
    <property type="match status" value="1"/>
</dbReference>
<dbReference type="InterPro" id="IPR036136">
    <property type="entry name" value="Nit/Sulf_reduc_fer-like_dom_sf"/>
</dbReference>
<dbReference type="PRINTS" id="PR00397">
    <property type="entry name" value="SIROHAEM"/>
</dbReference>
<accession>A0A6G9VSH7</accession>
<dbReference type="InterPro" id="IPR006067">
    <property type="entry name" value="NO2/SO3_Rdtase_4Fe4S_dom"/>
</dbReference>
<evidence type="ECO:0000256" key="4">
    <source>
        <dbReference type="ARBA" id="ARBA00023002"/>
    </source>
</evidence>
<dbReference type="SUPFAM" id="SSF56014">
    <property type="entry name" value="Nitrite and sulphite reductase 4Fe-4S domain-like"/>
    <property type="match status" value="2"/>
</dbReference>
<organism evidence="10 11">
    <name type="scientific">Sulfurospirillum diekertiae</name>
    <dbReference type="NCBI Taxonomy" id="1854492"/>
    <lineage>
        <taxon>Bacteria</taxon>
        <taxon>Pseudomonadati</taxon>
        <taxon>Campylobacterota</taxon>
        <taxon>Epsilonproteobacteria</taxon>
        <taxon>Campylobacterales</taxon>
        <taxon>Sulfurospirillaceae</taxon>
        <taxon>Sulfurospirillum</taxon>
    </lineage>
</organism>
<evidence type="ECO:0000259" key="9">
    <source>
        <dbReference type="Pfam" id="PF03460"/>
    </source>
</evidence>
<dbReference type="Gene3D" id="3.90.480.10">
    <property type="entry name" value="Sulfite Reductase Hemoprotein,Domain 2"/>
    <property type="match status" value="1"/>
</dbReference>
<dbReference type="PANTHER" id="PTHR32439">
    <property type="entry name" value="FERREDOXIN--NITRITE REDUCTASE, CHLOROPLASTIC"/>
    <property type="match status" value="1"/>
</dbReference>
<evidence type="ECO:0000256" key="5">
    <source>
        <dbReference type="ARBA" id="ARBA00023004"/>
    </source>
</evidence>
<evidence type="ECO:0000256" key="1">
    <source>
        <dbReference type="ARBA" id="ARBA00022485"/>
    </source>
</evidence>
<gene>
    <name evidence="10" type="ORF">FA584_06735</name>
</gene>
<feature type="domain" description="Nitrite/sulphite reductase 4Fe-4S" evidence="7">
    <location>
        <begin position="120"/>
        <end position="270"/>
    </location>
</feature>
<dbReference type="Pfam" id="PF01077">
    <property type="entry name" value="NIR_SIR"/>
    <property type="match status" value="2"/>
</dbReference>
<dbReference type="CDD" id="cd00291">
    <property type="entry name" value="SirA_YedF_YeeD"/>
    <property type="match status" value="1"/>
</dbReference>
<feature type="domain" description="Nitrite/Sulfite reductase ferredoxin-like" evidence="9">
    <location>
        <begin position="313"/>
        <end position="377"/>
    </location>
</feature>
<evidence type="ECO:0000259" key="7">
    <source>
        <dbReference type="Pfam" id="PF01077"/>
    </source>
</evidence>
<keyword evidence="6" id="KW-0411">Iron-sulfur</keyword>
<feature type="domain" description="Nitrite/sulphite reductase 4Fe-4S" evidence="7">
    <location>
        <begin position="393"/>
        <end position="533"/>
    </location>
</feature>
<dbReference type="EMBL" id="CP039734">
    <property type="protein sequence ID" value="QIR75920.1"/>
    <property type="molecule type" value="Genomic_DNA"/>
</dbReference>
<dbReference type="SUPFAM" id="SSF64307">
    <property type="entry name" value="SirA-like"/>
    <property type="match status" value="1"/>
</dbReference>
<dbReference type="RefSeq" id="WP_167749804.1">
    <property type="nucleotide sequence ID" value="NZ_CP039734.2"/>
</dbReference>
<dbReference type="InterPro" id="IPR006066">
    <property type="entry name" value="NO2/SO3_Rdtase_FeS/sirohaem_BS"/>
</dbReference>
<evidence type="ECO:0000256" key="6">
    <source>
        <dbReference type="ARBA" id="ARBA00023014"/>
    </source>
</evidence>